<evidence type="ECO:0000313" key="6">
    <source>
        <dbReference type="Proteomes" id="UP000284379"/>
    </source>
</evidence>
<dbReference type="SMART" id="SM00060">
    <property type="entry name" value="FN3"/>
    <property type="match status" value="6"/>
</dbReference>
<reference evidence="5 6" key="1">
    <citation type="submission" date="2018-08" db="EMBL/GenBank/DDBJ databases">
        <title>A genome reference for cultivated species of the human gut microbiota.</title>
        <authorList>
            <person name="Zou Y."/>
            <person name="Xue W."/>
            <person name="Luo G."/>
        </authorList>
    </citation>
    <scope>NUCLEOTIDE SEQUENCE [LARGE SCALE GENOMIC DNA]</scope>
    <source>
        <strain evidence="5 6">AM40-30BH</strain>
    </source>
</reference>
<dbReference type="PANTHER" id="PTHR46708:SF2">
    <property type="entry name" value="FIBRONECTIN TYPE-III DOMAIN-CONTAINING PROTEIN"/>
    <property type="match status" value="1"/>
</dbReference>
<protein>
    <recommendedName>
        <fullName evidence="4">Fibronectin type-III domain-containing protein</fullName>
    </recommendedName>
</protein>
<dbReference type="Proteomes" id="UP000284379">
    <property type="component" value="Unassembled WGS sequence"/>
</dbReference>
<dbReference type="PROSITE" id="PS51257">
    <property type="entry name" value="PROKAR_LIPOPROTEIN"/>
    <property type="match status" value="1"/>
</dbReference>
<dbReference type="InterPro" id="IPR050991">
    <property type="entry name" value="ECM_Regulatory_Proteins"/>
</dbReference>
<feature type="domain" description="Fibronectin type-III" evidence="4">
    <location>
        <begin position="442"/>
        <end position="542"/>
    </location>
</feature>
<sequence length="856" mass="91149">MKKITHLIICSLLLVMAACEKDTEPANFAPKLATGEATNIYRTGATLSGSMEKAEGVVVKEYGVLYSTLQSMAEYTEVKVGTDNEGKFSVQLQALEPGKTYYYCSYANSGYSIAKGETKSFTTVESKTPVFSDLQVSGTDEKSFIVSTSVLDDGGGEMFLSGFCWKETTDANYVPTEKDNTKNIDDVSNYQVRINDLKPGRLYAVRAYAINSNGRGYGTTTYVTTKTTDLPVVSSCAPQDSTNVSITMQARILANSTLVTEKGFCYSSEVQEPTIANLKEISLVPDTTIYGTIGGLKPGNTYYIRAYAVSSLGVGYGDVFSYIIPGGEVDNEFSVNTLSVEDISRTSALVRGKVNVSDLSSLIEFGLEWFEGLSDMGYVIIDNYPSANISQLTGEFSLQMSSLPSGKKIRVRAWARIMQGGNEVRAQGELLEFTTVQSNPAVVGYPTVSNVTANSASISAPIDKNEGGEITACGFYYSTVHDTPDSRDVQVSSSTAGNAATAHLTGLEEGQTYYIRAYAVNEAGMSYGDVAVFRTVAVTLPVVKMNEITNVTPSSAKLYGTVTSAGSGIIHRKGFCWSNTQTSPLLGQDTSCEVSTGEDVYSYALTGLSGKTKYYVRAYAENEKGISYSETAEFQTGSAAVIPTLSGTTVSEIGETSAKAVATVVSDGGISVSAKGFCYSSTNNQPTLEVGIVLSDASTGGAITGVLKDLEPNAKYYIRAYATNGEGTAYGVVNEFSTQKESSSTPTVGVTVINTVTKTTAGVSSSITNDGGAVITERGFCYSTVNTTPTISDNKINSDISKKDFTGSLAALAMGTQYYIRAYAVNMNGISYGETNSFTTRSDIPDNSDNQSPDKK</sequence>
<accession>A0A413VK82</accession>
<dbReference type="InterPro" id="IPR013783">
    <property type="entry name" value="Ig-like_fold"/>
</dbReference>
<dbReference type="InterPro" id="IPR003961">
    <property type="entry name" value="FN3_dom"/>
</dbReference>
<keyword evidence="1" id="KW-0677">Repeat</keyword>
<dbReference type="InterPro" id="IPR036116">
    <property type="entry name" value="FN3_sf"/>
</dbReference>
<dbReference type="RefSeq" id="WP_007487709.1">
    <property type="nucleotide sequence ID" value="NZ_CABJFV010000011.1"/>
</dbReference>
<dbReference type="SUPFAM" id="SSF49265">
    <property type="entry name" value="Fibronectin type III"/>
    <property type="match status" value="5"/>
</dbReference>
<evidence type="ECO:0000256" key="1">
    <source>
        <dbReference type="ARBA" id="ARBA00022737"/>
    </source>
</evidence>
<comment type="caution">
    <text evidence="5">The sequence shown here is derived from an EMBL/GenBank/DDBJ whole genome shotgun (WGS) entry which is preliminary data.</text>
</comment>
<dbReference type="EMBL" id="QSGO01000011">
    <property type="protein sequence ID" value="RHB33997.1"/>
    <property type="molecule type" value="Genomic_DNA"/>
</dbReference>
<dbReference type="AlphaFoldDB" id="A0A413VK82"/>
<proteinExistence type="predicted"/>
<name>A0A413VK82_9BACE</name>
<dbReference type="PANTHER" id="PTHR46708">
    <property type="entry name" value="TENASCIN"/>
    <property type="match status" value="1"/>
</dbReference>
<dbReference type="PROSITE" id="PS50853">
    <property type="entry name" value="FN3"/>
    <property type="match status" value="2"/>
</dbReference>
<keyword evidence="3" id="KW-0732">Signal</keyword>
<evidence type="ECO:0000259" key="4">
    <source>
        <dbReference type="PROSITE" id="PS50853"/>
    </source>
</evidence>
<dbReference type="Gene3D" id="2.60.40.10">
    <property type="entry name" value="Immunoglobulins"/>
    <property type="match status" value="3"/>
</dbReference>
<evidence type="ECO:0000256" key="2">
    <source>
        <dbReference type="SAM" id="MobiDB-lite"/>
    </source>
</evidence>
<evidence type="ECO:0000313" key="5">
    <source>
        <dbReference type="EMBL" id="RHB33997.1"/>
    </source>
</evidence>
<dbReference type="CDD" id="cd00063">
    <property type="entry name" value="FN3"/>
    <property type="match status" value="1"/>
</dbReference>
<feature type="chain" id="PRO_5019093636" description="Fibronectin type-III domain-containing protein" evidence="3">
    <location>
        <begin position="18"/>
        <end position="856"/>
    </location>
</feature>
<gene>
    <name evidence="5" type="ORF">DW888_13970</name>
</gene>
<feature type="domain" description="Fibronectin type-III" evidence="4">
    <location>
        <begin position="130"/>
        <end position="231"/>
    </location>
</feature>
<feature type="signal peptide" evidence="3">
    <location>
        <begin position="1"/>
        <end position="17"/>
    </location>
</feature>
<evidence type="ECO:0000256" key="3">
    <source>
        <dbReference type="SAM" id="SignalP"/>
    </source>
</evidence>
<organism evidence="5 6">
    <name type="scientific">Bacteroides nordii</name>
    <dbReference type="NCBI Taxonomy" id="291645"/>
    <lineage>
        <taxon>Bacteria</taxon>
        <taxon>Pseudomonadati</taxon>
        <taxon>Bacteroidota</taxon>
        <taxon>Bacteroidia</taxon>
        <taxon>Bacteroidales</taxon>
        <taxon>Bacteroidaceae</taxon>
        <taxon>Bacteroides</taxon>
    </lineage>
</organism>
<feature type="region of interest" description="Disordered" evidence="2">
    <location>
        <begin position="836"/>
        <end position="856"/>
    </location>
</feature>